<dbReference type="CDD" id="cd00065">
    <property type="entry name" value="FYVE_like_SF"/>
    <property type="match status" value="1"/>
</dbReference>
<evidence type="ECO:0000313" key="2">
    <source>
        <dbReference type="EMBL" id="OQR99621.1"/>
    </source>
</evidence>
<dbReference type="PANTHER" id="PTHR13510">
    <property type="entry name" value="FYVE-FINGER-CONTAINING RAB5 EFFECTOR PROTEIN RABENOSYN-5-RELATED"/>
    <property type="match status" value="1"/>
</dbReference>
<dbReference type="Gene3D" id="3.30.40.10">
    <property type="entry name" value="Zinc/RING finger domain, C3HC4 (zinc finger)"/>
    <property type="match status" value="1"/>
</dbReference>
<sequence length="388" mass="43784">MGRFVQVLHAYAPVVTPYIASELLNLGQNRVYEALFEEREMHSIGNVKKVSLYQYSGPDEVAMMGSVEISGHVLDAHRYLGNQLQTLSNEMHAIGALFGSIFLDGYILHTVPHPNQPGPYEQMDINWMALQAPHSSLNDRDYVFLHYADVYFRNDSELLRVTADELSIRQNHDSRLVACHIWESVELDGTDPLPHLALDRQQLSKWYFTCEAIAPGRVRVSCVMTLPTTSFYRGYIEKLLLHLGHLDTLLSKQCDDSPICNLCLKTFSLFRRKLQCRQCKLNFCSKCILTNGVCNACHEGNPMSHLRRIAANLSDSDSVHSGSTSATPLSPSSHSSNSHSDVHKAMKSSSIQRRSSDRATTWSHDDLDNSGRSLDDNLIRVDFKWTTQ</sequence>
<keyword evidence="3" id="KW-1185">Reference proteome</keyword>
<evidence type="ECO:0008006" key="4">
    <source>
        <dbReference type="Google" id="ProtNLM"/>
    </source>
</evidence>
<reference evidence="2 3" key="1">
    <citation type="journal article" date="2014" name="Genome Biol. Evol.">
        <title>The secreted proteins of Achlya hypogyna and Thraustotheca clavata identify the ancestral oomycete secretome and reveal gene acquisitions by horizontal gene transfer.</title>
        <authorList>
            <person name="Misner I."/>
            <person name="Blouin N."/>
            <person name="Leonard G."/>
            <person name="Richards T.A."/>
            <person name="Lane C.E."/>
        </authorList>
    </citation>
    <scope>NUCLEOTIDE SEQUENCE [LARGE SCALE GENOMIC DNA]</scope>
    <source>
        <strain evidence="2 3">ATCC 34112</strain>
    </source>
</reference>
<dbReference type="InterPro" id="IPR013083">
    <property type="entry name" value="Znf_RING/FYVE/PHD"/>
</dbReference>
<dbReference type="OrthoDB" id="64036at2759"/>
<dbReference type="STRING" id="74557.A0A1V9ZNU7"/>
<dbReference type="SUPFAM" id="SSF57903">
    <property type="entry name" value="FYVE/PHD zinc finger"/>
    <property type="match status" value="1"/>
</dbReference>
<dbReference type="EMBL" id="JNBS01001794">
    <property type="protein sequence ID" value="OQR99621.1"/>
    <property type="molecule type" value="Genomic_DNA"/>
</dbReference>
<feature type="region of interest" description="Disordered" evidence="1">
    <location>
        <begin position="317"/>
        <end position="366"/>
    </location>
</feature>
<dbReference type="InterPro" id="IPR052727">
    <property type="entry name" value="Rab4/Rab5_effector"/>
</dbReference>
<evidence type="ECO:0000313" key="3">
    <source>
        <dbReference type="Proteomes" id="UP000243217"/>
    </source>
</evidence>
<dbReference type="AlphaFoldDB" id="A0A1V9ZNU7"/>
<accession>A0A1V9ZNU7</accession>
<feature type="compositionally biased region" description="Polar residues" evidence="1">
    <location>
        <begin position="347"/>
        <end position="362"/>
    </location>
</feature>
<proteinExistence type="predicted"/>
<organism evidence="2 3">
    <name type="scientific">Thraustotheca clavata</name>
    <dbReference type="NCBI Taxonomy" id="74557"/>
    <lineage>
        <taxon>Eukaryota</taxon>
        <taxon>Sar</taxon>
        <taxon>Stramenopiles</taxon>
        <taxon>Oomycota</taxon>
        <taxon>Saprolegniomycetes</taxon>
        <taxon>Saprolegniales</taxon>
        <taxon>Achlyaceae</taxon>
        <taxon>Thraustotheca</taxon>
    </lineage>
</organism>
<protein>
    <recommendedName>
        <fullName evidence="4">FYVE-type domain-containing protein</fullName>
    </recommendedName>
</protein>
<comment type="caution">
    <text evidence="2">The sequence shown here is derived from an EMBL/GenBank/DDBJ whole genome shotgun (WGS) entry which is preliminary data.</text>
</comment>
<dbReference type="InterPro" id="IPR011011">
    <property type="entry name" value="Znf_FYVE_PHD"/>
</dbReference>
<feature type="compositionally biased region" description="Low complexity" evidence="1">
    <location>
        <begin position="317"/>
        <end position="339"/>
    </location>
</feature>
<dbReference type="PANTHER" id="PTHR13510:SF44">
    <property type="entry name" value="RABENOSYN-5"/>
    <property type="match status" value="1"/>
</dbReference>
<name>A0A1V9ZNU7_9STRA</name>
<dbReference type="Proteomes" id="UP000243217">
    <property type="component" value="Unassembled WGS sequence"/>
</dbReference>
<evidence type="ECO:0000256" key="1">
    <source>
        <dbReference type="SAM" id="MobiDB-lite"/>
    </source>
</evidence>
<gene>
    <name evidence="2" type="ORF">THRCLA_21806</name>
</gene>